<accession>Q8H9Q9</accession>
<organism evidence="2 3">
    <name type="scientific">Vibrio phage VHML</name>
    <dbReference type="NCBI Taxonomy" id="207597"/>
    <lineage>
        <taxon>Viruses</taxon>
        <taxon>Duplodnaviria</taxon>
        <taxon>Heunggongvirae</taxon>
        <taxon>Uroviricota</taxon>
        <taxon>Caudoviricetes</taxon>
        <taxon>Vhmlvirus</taxon>
        <taxon>Vhmlvirus VHML</taxon>
    </lineage>
</organism>
<dbReference type="RefSeq" id="NP_758899.1">
    <property type="nucleotide sequence ID" value="NC_004456.1"/>
</dbReference>
<dbReference type="KEGG" id="vg:956117"/>
<feature type="domain" description="HTH cro/C1-type" evidence="1">
    <location>
        <begin position="16"/>
        <end position="72"/>
    </location>
</feature>
<keyword evidence="3" id="KW-1185">Reference proteome</keyword>
<dbReference type="OrthoDB" id="6912at10239"/>
<evidence type="ECO:0000313" key="3">
    <source>
        <dbReference type="Proteomes" id="UP000001159"/>
    </source>
</evidence>
<dbReference type="Gene3D" id="1.10.260.40">
    <property type="entry name" value="lambda repressor-like DNA-binding domains"/>
    <property type="match status" value="1"/>
</dbReference>
<name>Q8H9Q9_9CAUD</name>
<dbReference type="SUPFAM" id="SSF47413">
    <property type="entry name" value="lambda repressor-like DNA-binding domains"/>
    <property type="match status" value="1"/>
</dbReference>
<dbReference type="PROSITE" id="PS50943">
    <property type="entry name" value="HTH_CROC1"/>
    <property type="match status" value="1"/>
</dbReference>
<sequence length="226" mass="24873">MKENKRMIEIDIGPVLKRIRYERGLTLQKLSRLTDDKVLPSNISRIESAGAGATLKTLTTLANALGTSPSDILREAEGGDKVITKPQQVLYVPVLSWVQAGTWTESPEQPADGDYDEWVEAPRGAPGRLSAFEFKGIGMQAPIGKSLPGRMLHSCLTQPNKQITARLLLLAWQTQESTRSEQLIIDGPHQYLKPLNPSYRTIEVNSEVHVCGVVLAWGEGYTVNGI</sequence>
<dbReference type="EMBL" id="AY133112">
    <property type="protein sequence ID" value="AAN12361.1"/>
    <property type="molecule type" value="Genomic_DNA"/>
</dbReference>
<evidence type="ECO:0000313" key="2">
    <source>
        <dbReference type="EMBL" id="AAN12361.1"/>
    </source>
</evidence>
<dbReference type="SMART" id="SM00530">
    <property type="entry name" value="HTH_XRE"/>
    <property type="match status" value="1"/>
</dbReference>
<dbReference type="InterPro" id="IPR001387">
    <property type="entry name" value="Cro/C1-type_HTH"/>
</dbReference>
<dbReference type="Gene3D" id="2.10.109.10">
    <property type="entry name" value="Umud Fragment, subunit A"/>
    <property type="match status" value="1"/>
</dbReference>
<dbReference type="Pfam" id="PF01381">
    <property type="entry name" value="HTH_3"/>
    <property type="match status" value="1"/>
</dbReference>
<dbReference type="InterPro" id="IPR036286">
    <property type="entry name" value="LexA/Signal_pep-like_sf"/>
</dbReference>
<dbReference type="SUPFAM" id="SSF51306">
    <property type="entry name" value="LexA/Signal peptidase"/>
    <property type="match status" value="1"/>
</dbReference>
<evidence type="ECO:0000259" key="1">
    <source>
        <dbReference type="PROSITE" id="PS50943"/>
    </source>
</evidence>
<reference evidence="2 3" key="1">
    <citation type="journal article" date="2002" name="J. Appl. Microbiol.">
        <title>The complete nucleotide sequence of the Vibrio harveyi bacteriophage VHML.</title>
        <authorList>
            <person name="Oakey H.J."/>
            <person name="Cullen B.R."/>
            <person name="Owens L."/>
        </authorList>
    </citation>
    <scope>NUCLEOTIDE SEQUENCE</scope>
</reference>
<dbReference type="GO" id="GO:0003677">
    <property type="term" value="F:DNA binding"/>
    <property type="evidence" value="ECO:0007669"/>
    <property type="project" value="InterPro"/>
</dbReference>
<gene>
    <name evidence="2" type="primary">orf6</name>
</gene>
<protein>
    <submittedName>
        <fullName evidence="2">ORF6</fullName>
    </submittedName>
</protein>
<dbReference type="InterPro" id="IPR015927">
    <property type="entry name" value="Peptidase_S24_S26A/B/C"/>
</dbReference>
<dbReference type="Pfam" id="PF00717">
    <property type="entry name" value="Peptidase_S24"/>
    <property type="match status" value="1"/>
</dbReference>
<dbReference type="InterPro" id="IPR010982">
    <property type="entry name" value="Lambda_DNA-bd_dom_sf"/>
</dbReference>
<dbReference type="Proteomes" id="UP000001159">
    <property type="component" value="Segment"/>
</dbReference>
<dbReference type="CDD" id="cd00093">
    <property type="entry name" value="HTH_XRE"/>
    <property type="match status" value="1"/>
</dbReference>
<proteinExistence type="predicted"/>